<feature type="compositionally biased region" description="Basic and acidic residues" evidence="1">
    <location>
        <begin position="209"/>
        <end position="223"/>
    </location>
</feature>
<sequence length="244" mass="26960">MARPRKSTKKATAKNAFPKRKKKAPAKSAQTKADKRVNDMVKADADKRVNDTAKADKKKAAKPKGGKQLDETLLQEAREVLPRLQAGETTMGAERDRLGFSSNRPLREALFVVLGSKEAYFALLEQRLGPQRAAGIPQVSDADVPVNTSSRCTEGWSGATMDVHGQSHDVVIDPEGVEYVRAQANERADLIVDHTVRFPDLGRSRWRRRETSAKERAARKEARVQAQGERARVVAQNNSDGHVT</sequence>
<feature type="compositionally biased region" description="Basic residues" evidence="1">
    <location>
        <begin position="56"/>
        <end position="65"/>
    </location>
</feature>
<evidence type="ECO:0000256" key="1">
    <source>
        <dbReference type="SAM" id="MobiDB-lite"/>
    </source>
</evidence>
<dbReference type="EMBL" id="LAZR01001557">
    <property type="protein sequence ID" value="KKN42785.1"/>
    <property type="molecule type" value="Genomic_DNA"/>
</dbReference>
<comment type="caution">
    <text evidence="2">The sequence shown here is derived from an EMBL/GenBank/DDBJ whole genome shotgun (WGS) entry which is preliminary data.</text>
</comment>
<name>A0A0F9QFG9_9ZZZZ</name>
<feature type="compositionally biased region" description="Basic residues" evidence="1">
    <location>
        <begin position="1"/>
        <end position="25"/>
    </location>
</feature>
<feature type="region of interest" description="Disordered" evidence="1">
    <location>
        <begin position="209"/>
        <end position="244"/>
    </location>
</feature>
<protein>
    <submittedName>
        <fullName evidence="2">Uncharacterized protein</fullName>
    </submittedName>
</protein>
<dbReference type="AlphaFoldDB" id="A0A0F9QFG9"/>
<accession>A0A0F9QFG9</accession>
<evidence type="ECO:0000313" key="2">
    <source>
        <dbReference type="EMBL" id="KKN42785.1"/>
    </source>
</evidence>
<organism evidence="2">
    <name type="scientific">marine sediment metagenome</name>
    <dbReference type="NCBI Taxonomy" id="412755"/>
    <lineage>
        <taxon>unclassified sequences</taxon>
        <taxon>metagenomes</taxon>
        <taxon>ecological metagenomes</taxon>
    </lineage>
</organism>
<reference evidence="2" key="1">
    <citation type="journal article" date="2015" name="Nature">
        <title>Complex archaea that bridge the gap between prokaryotes and eukaryotes.</title>
        <authorList>
            <person name="Spang A."/>
            <person name="Saw J.H."/>
            <person name="Jorgensen S.L."/>
            <person name="Zaremba-Niedzwiedzka K."/>
            <person name="Martijn J."/>
            <person name="Lind A.E."/>
            <person name="van Eijk R."/>
            <person name="Schleper C."/>
            <person name="Guy L."/>
            <person name="Ettema T.J."/>
        </authorList>
    </citation>
    <scope>NUCLEOTIDE SEQUENCE</scope>
</reference>
<feature type="compositionally biased region" description="Basic and acidic residues" evidence="1">
    <location>
        <begin position="32"/>
        <end position="55"/>
    </location>
</feature>
<feature type="region of interest" description="Disordered" evidence="1">
    <location>
        <begin position="1"/>
        <end position="69"/>
    </location>
</feature>
<proteinExistence type="predicted"/>
<feature type="compositionally biased region" description="Polar residues" evidence="1">
    <location>
        <begin position="235"/>
        <end position="244"/>
    </location>
</feature>
<gene>
    <name evidence="2" type="ORF">LCGC14_0709950</name>
</gene>
<feature type="non-terminal residue" evidence="2">
    <location>
        <position position="244"/>
    </location>
</feature>